<dbReference type="Pfam" id="PF12833">
    <property type="entry name" value="HTH_18"/>
    <property type="match status" value="1"/>
</dbReference>
<dbReference type="PRINTS" id="PR00032">
    <property type="entry name" value="HTHARAC"/>
</dbReference>
<keyword evidence="2" id="KW-0238">DNA-binding</keyword>
<evidence type="ECO:0000256" key="1">
    <source>
        <dbReference type="ARBA" id="ARBA00023015"/>
    </source>
</evidence>
<comment type="caution">
    <text evidence="6">The sequence shown here is derived from an EMBL/GenBank/DDBJ whole genome shotgun (WGS) entry which is preliminary data.</text>
</comment>
<feature type="domain" description="HTH araC/xylS-type" evidence="5">
    <location>
        <begin position="18"/>
        <end position="119"/>
    </location>
</feature>
<proteinExistence type="predicted"/>
<dbReference type="PROSITE" id="PS01124">
    <property type="entry name" value="HTH_ARAC_FAMILY_2"/>
    <property type="match status" value="1"/>
</dbReference>
<dbReference type="GO" id="GO:0003700">
    <property type="term" value="F:DNA-binding transcription factor activity"/>
    <property type="evidence" value="ECO:0007669"/>
    <property type="project" value="InterPro"/>
</dbReference>
<dbReference type="PROSITE" id="PS00041">
    <property type="entry name" value="HTH_ARAC_FAMILY_1"/>
    <property type="match status" value="1"/>
</dbReference>
<dbReference type="GO" id="GO:0009893">
    <property type="term" value="P:positive regulation of metabolic process"/>
    <property type="evidence" value="ECO:0007669"/>
    <property type="project" value="UniProtKB-ARBA"/>
</dbReference>
<keyword evidence="1" id="KW-0805">Transcription regulation</keyword>
<dbReference type="GO" id="GO:0043565">
    <property type="term" value="F:sequence-specific DNA binding"/>
    <property type="evidence" value="ECO:0007669"/>
    <property type="project" value="InterPro"/>
</dbReference>
<evidence type="ECO:0000313" key="8">
    <source>
        <dbReference type="EMBL" id="RMT14889.1"/>
    </source>
</evidence>
<dbReference type="PANTHER" id="PTHR43280">
    <property type="entry name" value="ARAC-FAMILY TRANSCRIPTIONAL REGULATOR"/>
    <property type="match status" value="1"/>
</dbReference>
<evidence type="ECO:0000256" key="3">
    <source>
        <dbReference type="ARBA" id="ARBA00023163"/>
    </source>
</evidence>
<organism evidence="6 9">
    <name type="scientific">Pseudomonas amygdali pv. mori</name>
    <dbReference type="NCBI Taxonomy" id="34065"/>
    <lineage>
        <taxon>Bacteria</taxon>
        <taxon>Pseudomonadati</taxon>
        <taxon>Pseudomonadota</taxon>
        <taxon>Gammaproteobacteria</taxon>
        <taxon>Pseudomonadales</taxon>
        <taxon>Pseudomonadaceae</taxon>
        <taxon>Pseudomonas</taxon>
        <taxon>Pseudomonas amygdali</taxon>
    </lineage>
</organism>
<dbReference type="InterPro" id="IPR018062">
    <property type="entry name" value="HTH_AraC-typ_CS"/>
</dbReference>
<dbReference type="EMBL" id="LJQU01000518">
    <property type="protein sequence ID" value="KPX86355.1"/>
    <property type="molecule type" value="Genomic_DNA"/>
</dbReference>
<dbReference type="AlphaFoldDB" id="A0A0P9WQL1"/>
<gene>
    <name evidence="6" type="ORF">ALO63_02538</name>
    <name evidence="8" type="ORF">ALP52_04839</name>
    <name evidence="7" type="ORF">ALQ05_05403</name>
</gene>
<evidence type="ECO:0000259" key="5">
    <source>
        <dbReference type="PROSITE" id="PS01124"/>
    </source>
</evidence>
<evidence type="ECO:0000256" key="2">
    <source>
        <dbReference type="ARBA" id="ARBA00023125"/>
    </source>
</evidence>
<dbReference type="Proteomes" id="UP000050420">
    <property type="component" value="Unassembled WGS sequence"/>
</dbReference>
<dbReference type="PATRIC" id="fig|34065.5.peg.3617"/>
<reference evidence="10 11" key="2">
    <citation type="submission" date="2018-08" db="EMBL/GenBank/DDBJ databases">
        <title>Recombination of ecologically and evolutionarily significant loci maintains genetic cohesion in the Pseudomonas syringae species complex.</title>
        <authorList>
            <person name="Dillon M."/>
            <person name="Thakur S."/>
            <person name="Almeida R.N.D."/>
            <person name="Weir B.S."/>
            <person name="Guttman D.S."/>
        </authorList>
    </citation>
    <scope>NUCLEOTIDE SEQUENCE [LARGE SCALE GENOMIC DNA]</scope>
    <source>
        <strain evidence="7 11">ICMP 535</strain>
        <strain evidence="8 10">ICMP 6941</strain>
    </source>
</reference>
<feature type="region of interest" description="Disordered" evidence="4">
    <location>
        <begin position="116"/>
        <end position="137"/>
    </location>
</feature>
<evidence type="ECO:0000313" key="11">
    <source>
        <dbReference type="Proteomes" id="UP000279553"/>
    </source>
</evidence>
<evidence type="ECO:0000313" key="10">
    <source>
        <dbReference type="Proteomes" id="UP000276194"/>
    </source>
</evidence>
<evidence type="ECO:0000313" key="9">
    <source>
        <dbReference type="Proteomes" id="UP000050420"/>
    </source>
</evidence>
<dbReference type="Gene3D" id="1.10.10.60">
    <property type="entry name" value="Homeodomain-like"/>
    <property type="match status" value="1"/>
</dbReference>
<dbReference type="Proteomes" id="UP000279553">
    <property type="component" value="Unassembled WGS sequence"/>
</dbReference>
<reference evidence="6 9" key="1">
    <citation type="submission" date="2015-09" db="EMBL/GenBank/DDBJ databases">
        <title>Genome announcement of multiple Pseudomonas syringae strains.</title>
        <authorList>
            <person name="Thakur S."/>
            <person name="Wang P.W."/>
            <person name="Gong Y."/>
            <person name="Weir B.S."/>
            <person name="Guttman D.S."/>
        </authorList>
    </citation>
    <scope>NUCLEOTIDE SEQUENCE [LARGE SCALE GENOMIC DNA]</scope>
    <source>
        <strain evidence="6 9">ICMP4331</strain>
    </source>
</reference>
<dbReference type="SUPFAM" id="SSF46689">
    <property type="entry name" value="Homeodomain-like"/>
    <property type="match status" value="2"/>
</dbReference>
<sequence>MPLPQLVYAPRSFINSADALLLEIEQIIRHARPGLTAEELAKMLDLSERTMHRQFKKLTNESPEELITRVRIETACVLLQIPGASIKQVALKFGYNEDTSFRRAFIQLTGMTPADYKRRSKAQSSDASGSTTRSVQT</sequence>
<protein>
    <submittedName>
        <fullName evidence="6">AraC family transcriptional regulator</fullName>
    </submittedName>
</protein>
<dbReference type="Proteomes" id="UP000276194">
    <property type="component" value="Unassembled WGS sequence"/>
</dbReference>
<evidence type="ECO:0000313" key="7">
    <source>
        <dbReference type="EMBL" id="RMQ44684.1"/>
    </source>
</evidence>
<dbReference type="InterPro" id="IPR020449">
    <property type="entry name" value="Tscrpt_reg_AraC-type_HTH"/>
</dbReference>
<evidence type="ECO:0000313" key="6">
    <source>
        <dbReference type="EMBL" id="KPX86355.1"/>
    </source>
</evidence>
<name>A0A0P9WQL1_PSEA0</name>
<dbReference type="SMART" id="SM00342">
    <property type="entry name" value="HTH_ARAC"/>
    <property type="match status" value="1"/>
</dbReference>
<keyword evidence="3" id="KW-0804">Transcription</keyword>
<feature type="compositionally biased region" description="Polar residues" evidence="4">
    <location>
        <begin position="122"/>
        <end position="137"/>
    </location>
</feature>
<dbReference type="EMBL" id="RBRD01000011">
    <property type="protein sequence ID" value="RMQ44684.1"/>
    <property type="molecule type" value="Genomic_DNA"/>
</dbReference>
<accession>A0A0P9WQL1</accession>
<dbReference type="EMBL" id="RBTD01000397">
    <property type="protein sequence ID" value="RMT14889.1"/>
    <property type="molecule type" value="Genomic_DNA"/>
</dbReference>
<evidence type="ECO:0000256" key="4">
    <source>
        <dbReference type="SAM" id="MobiDB-lite"/>
    </source>
</evidence>
<dbReference type="InterPro" id="IPR009057">
    <property type="entry name" value="Homeodomain-like_sf"/>
</dbReference>
<dbReference type="RefSeq" id="WP_080438864.1">
    <property type="nucleotide sequence ID" value="NZ_RBRD01000011.1"/>
</dbReference>
<dbReference type="PANTHER" id="PTHR43280:SF28">
    <property type="entry name" value="HTH-TYPE TRANSCRIPTIONAL ACTIVATOR RHAS"/>
    <property type="match status" value="1"/>
</dbReference>
<dbReference type="InterPro" id="IPR018060">
    <property type="entry name" value="HTH_AraC"/>
</dbReference>